<evidence type="ECO:0000259" key="7">
    <source>
        <dbReference type="Pfam" id="PF08281"/>
    </source>
</evidence>
<dbReference type="PANTHER" id="PTHR43133:SF50">
    <property type="entry name" value="ECF RNA POLYMERASE SIGMA FACTOR SIGM"/>
    <property type="match status" value="1"/>
</dbReference>
<dbReference type="SUPFAM" id="SSF88659">
    <property type="entry name" value="Sigma3 and sigma4 domains of RNA polymerase sigma factors"/>
    <property type="match status" value="1"/>
</dbReference>
<evidence type="ECO:0000259" key="6">
    <source>
        <dbReference type="Pfam" id="PF04542"/>
    </source>
</evidence>
<dbReference type="Pfam" id="PF04542">
    <property type="entry name" value="Sigma70_r2"/>
    <property type="match status" value="1"/>
</dbReference>
<evidence type="ECO:0000256" key="1">
    <source>
        <dbReference type="ARBA" id="ARBA00010641"/>
    </source>
</evidence>
<keyword evidence="9" id="KW-1185">Reference proteome</keyword>
<proteinExistence type="inferred from homology"/>
<dbReference type="PANTHER" id="PTHR43133">
    <property type="entry name" value="RNA POLYMERASE ECF-TYPE SIGMA FACTO"/>
    <property type="match status" value="1"/>
</dbReference>
<sequence>MTAEEPTIHELIGKSSLGSDAAKSLRRRTTDEQLDLVRRHAADRDLQMAWARARSARSADGTVTLVAESDRSMDDDELMQLHAAGDPDAFTVLVERHRDRMWAVAIRTLGESDEAAEALETAFGTAFLRAGSFRGDTKVVTWLHRIVVNACLDCLRRRQGRGSDEPGPPTAKERQRRLDLLAAMERLDAGQREALVLVDIEGRSLDEAALILGCSRAAVVRRCARARTRLRPLLGDVMTSPDSESAD</sequence>
<evidence type="ECO:0000256" key="4">
    <source>
        <dbReference type="ARBA" id="ARBA00023125"/>
    </source>
</evidence>
<keyword evidence="4" id="KW-0238">DNA-binding</keyword>
<dbReference type="Pfam" id="PF08281">
    <property type="entry name" value="Sigma70_r4_2"/>
    <property type="match status" value="1"/>
</dbReference>
<keyword evidence="5" id="KW-0804">Transcription</keyword>
<dbReference type="Gene3D" id="1.10.1740.10">
    <property type="match status" value="1"/>
</dbReference>
<dbReference type="InterPro" id="IPR013325">
    <property type="entry name" value="RNA_pol_sigma_r2"/>
</dbReference>
<dbReference type="NCBIfam" id="TIGR02937">
    <property type="entry name" value="sigma70-ECF"/>
    <property type="match status" value="1"/>
</dbReference>
<keyword evidence="3" id="KW-0731">Sigma factor</keyword>
<comment type="caution">
    <text evidence="8">The sequence shown here is derived from an EMBL/GenBank/DDBJ whole genome shotgun (WGS) entry which is preliminary data.</text>
</comment>
<dbReference type="InterPro" id="IPR036388">
    <property type="entry name" value="WH-like_DNA-bd_sf"/>
</dbReference>
<evidence type="ECO:0000256" key="2">
    <source>
        <dbReference type="ARBA" id="ARBA00023015"/>
    </source>
</evidence>
<dbReference type="InterPro" id="IPR013249">
    <property type="entry name" value="RNA_pol_sigma70_r4_t2"/>
</dbReference>
<feature type="domain" description="RNA polymerase sigma-70 region 2" evidence="6">
    <location>
        <begin position="93"/>
        <end position="159"/>
    </location>
</feature>
<comment type="similarity">
    <text evidence="1">Belongs to the sigma-70 factor family. ECF subfamily.</text>
</comment>
<dbReference type="SUPFAM" id="SSF88946">
    <property type="entry name" value="Sigma2 domain of RNA polymerase sigma factors"/>
    <property type="match status" value="1"/>
</dbReference>
<protein>
    <recommendedName>
        <fullName evidence="10">RNA polymerase sigma factor SigM</fullName>
    </recommendedName>
</protein>
<evidence type="ECO:0000256" key="3">
    <source>
        <dbReference type="ARBA" id="ARBA00023082"/>
    </source>
</evidence>
<evidence type="ECO:0008006" key="10">
    <source>
        <dbReference type="Google" id="ProtNLM"/>
    </source>
</evidence>
<dbReference type="CDD" id="cd06171">
    <property type="entry name" value="Sigma70_r4"/>
    <property type="match status" value="1"/>
</dbReference>
<keyword evidence="2" id="KW-0805">Transcription regulation</keyword>
<dbReference type="InterPro" id="IPR013324">
    <property type="entry name" value="RNA_pol_sigma_r3/r4-like"/>
</dbReference>
<dbReference type="EMBL" id="BAAANF010000008">
    <property type="protein sequence ID" value="GAA1680755.1"/>
    <property type="molecule type" value="Genomic_DNA"/>
</dbReference>
<name>A0ABP4T1M5_9ACTN</name>
<dbReference type="Proteomes" id="UP001500280">
    <property type="component" value="Unassembled WGS sequence"/>
</dbReference>
<dbReference type="InterPro" id="IPR039425">
    <property type="entry name" value="RNA_pol_sigma-70-like"/>
</dbReference>
<organism evidence="8 9">
    <name type="scientific">Kribbella yunnanensis</name>
    <dbReference type="NCBI Taxonomy" id="190194"/>
    <lineage>
        <taxon>Bacteria</taxon>
        <taxon>Bacillati</taxon>
        <taxon>Actinomycetota</taxon>
        <taxon>Actinomycetes</taxon>
        <taxon>Propionibacteriales</taxon>
        <taxon>Kribbellaceae</taxon>
        <taxon>Kribbella</taxon>
    </lineage>
</organism>
<reference evidence="9" key="1">
    <citation type="journal article" date="2019" name="Int. J. Syst. Evol. Microbiol.">
        <title>The Global Catalogue of Microorganisms (GCM) 10K type strain sequencing project: providing services to taxonomists for standard genome sequencing and annotation.</title>
        <authorList>
            <consortium name="The Broad Institute Genomics Platform"/>
            <consortium name="The Broad Institute Genome Sequencing Center for Infectious Disease"/>
            <person name="Wu L."/>
            <person name="Ma J."/>
        </authorList>
    </citation>
    <scope>NUCLEOTIDE SEQUENCE [LARGE SCALE GENOMIC DNA]</scope>
    <source>
        <strain evidence="9">JCM 14307</strain>
    </source>
</reference>
<feature type="domain" description="RNA polymerase sigma factor 70 region 4 type 2" evidence="7">
    <location>
        <begin position="178"/>
        <end position="230"/>
    </location>
</feature>
<dbReference type="InterPro" id="IPR007627">
    <property type="entry name" value="RNA_pol_sigma70_r2"/>
</dbReference>
<dbReference type="RefSeq" id="WP_344149906.1">
    <property type="nucleotide sequence ID" value="NZ_BAAANF010000008.1"/>
</dbReference>
<accession>A0ABP4T1M5</accession>
<dbReference type="InterPro" id="IPR014284">
    <property type="entry name" value="RNA_pol_sigma-70_dom"/>
</dbReference>
<gene>
    <name evidence="8" type="ORF">GCM10009745_26020</name>
</gene>
<evidence type="ECO:0000313" key="8">
    <source>
        <dbReference type="EMBL" id="GAA1680755.1"/>
    </source>
</evidence>
<evidence type="ECO:0000313" key="9">
    <source>
        <dbReference type="Proteomes" id="UP001500280"/>
    </source>
</evidence>
<evidence type="ECO:0000256" key="5">
    <source>
        <dbReference type="ARBA" id="ARBA00023163"/>
    </source>
</evidence>
<dbReference type="Gene3D" id="1.10.10.10">
    <property type="entry name" value="Winged helix-like DNA-binding domain superfamily/Winged helix DNA-binding domain"/>
    <property type="match status" value="1"/>
</dbReference>